<gene>
    <name evidence="1" type="ORF">NQ176_g10977</name>
</gene>
<protein>
    <submittedName>
        <fullName evidence="1">Uncharacterized protein</fullName>
    </submittedName>
</protein>
<reference evidence="1" key="1">
    <citation type="submission" date="2022-08" db="EMBL/GenBank/DDBJ databases">
        <title>Genome Sequence of Lecanicillium fungicola.</title>
        <authorList>
            <person name="Buettner E."/>
        </authorList>
    </citation>
    <scope>NUCLEOTIDE SEQUENCE</scope>
    <source>
        <strain evidence="1">Babe33</strain>
    </source>
</reference>
<accession>A0ACC1MEV6</accession>
<dbReference type="EMBL" id="JANJQO010003326">
    <property type="protein sequence ID" value="KAJ2961824.1"/>
    <property type="molecule type" value="Genomic_DNA"/>
</dbReference>
<evidence type="ECO:0000313" key="1">
    <source>
        <dbReference type="EMBL" id="KAJ2961824.1"/>
    </source>
</evidence>
<sequence>MNYFLSDKFKTRAEALIAKYKVPGLTIAITHNERIESLAFGLATLEPPVPCTTDTLFDIASASKSMTAASVALLVEDQRFPEVRYDAIMSELLPGDFVMPTEALTAQVSLDDILSHRTGMPTYVESLAITEFNFPKVRNPSQS</sequence>
<dbReference type="Proteomes" id="UP001143910">
    <property type="component" value="Unassembled WGS sequence"/>
</dbReference>
<proteinExistence type="predicted"/>
<keyword evidence="2" id="KW-1185">Reference proteome</keyword>
<organism evidence="1 2">
    <name type="scientific">Zarea fungicola</name>
    <dbReference type="NCBI Taxonomy" id="93591"/>
    <lineage>
        <taxon>Eukaryota</taxon>
        <taxon>Fungi</taxon>
        <taxon>Dikarya</taxon>
        <taxon>Ascomycota</taxon>
        <taxon>Pezizomycotina</taxon>
        <taxon>Sordariomycetes</taxon>
        <taxon>Hypocreomycetidae</taxon>
        <taxon>Hypocreales</taxon>
        <taxon>Cordycipitaceae</taxon>
        <taxon>Zarea</taxon>
    </lineage>
</organism>
<name>A0ACC1MEV6_9HYPO</name>
<evidence type="ECO:0000313" key="2">
    <source>
        <dbReference type="Proteomes" id="UP001143910"/>
    </source>
</evidence>
<comment type="caution">
    <text evidence="1">The sequence shown here is derived from an EMBL/GenBank/DDBJ whole genome shotgun (WGS) entry which is preliminary data.</text>
</comment>